<protein>
    <recommendedName>
        <fullName evidence="5">Tetratricopeptide repeat-containing protein</fullName>
    </recommendedName>
</protein>
<evidence type="ECO:0000313" key="4">
    <source>
        <dbReference type="Proteomes" id="UP000199118"/>
    </source>
</evidence>
<feature type="compositionally biased region" description="Low complexity" evidence="1">
    <location>
        <begin position="50"/>
        <end position="79"/>
    </location>
</feature>
<organism evidence="3 4">
    <name type="scientific">Albimonas donghaensis</name>
    <dbReference type="NCBI Taxonomy" id="356660"/>
    <lineage>
        <taxon>Bacteria</taxon>
        <taxon>Pseudomonadati</taxon>
        <taxon>Pseudomonadota</taxon>
        <taxon>Alphaproteobacteria</taxon>
        <taxon>Rhodobacterales</taxon>
        <taxon>Paracoccaceae</taxon>
        <taxon>Albimonas</taxon>
    </lineage>
</organism>
<name>A0A1H2YGY2_9RHOB</name>
<proteinExistence type="predicted"/>
<dbReference type="Proteomes" id="UP000199118">
    <property type="component" value="Unassembled WGS sequence"/>
</dbReference>
<feature type="transmembrane region" description="Helical" evidence="2">
    <location>
        <begin position="12"/>
        <end position="39"/>
    </location>
</feature>
<keyword evidence="4" id="KW-1185">Reference proteome</keyword>
<feature type="region of interest" description="Disordered" evidence="1">
    <location>
        <begin position="107"/>
        <end position="144"/>
    </location>
</feature>
<reference evidence="3 4" key="1">
    <citation type="submission" date="2016-10" db="EMBL/GenBank/DDBJ databases">
        <authorList>
            <person name="de Groot N.N."/>
        </authorList>
    </citation>
    <scope>NUCLEOTIDE SEQUENCE [LARGE SCALE GENOMIC DNA]</scope>
    <source>
        <strain evidence="3 4">DSM 17890</strain>
    </source>
</reference>
<evidence type="ECO:0000313" key="3">
    <source>
        <dbReference type="EMBL" id="SDX04437.1"/>
    </source>
</evidence>
<dbReference type="AlphaFoldDB" id="A0A1H2YGY2"/>
<gene>
    <name evidence="3" type="ORF">SAMN05444336_103127</name>
</gene>
<accession>A0A1H2YGY2</accession>
<keyword evidence="2" id="KW-0472">Membrane</keyword>
<dbReference type="EMBL" id="FNMZ01000003">
    <property type="protein sequence ID" value="SDX04437.1"/>
    <property type="molecule type" value="Genomic_DNA"/>
</dbReference>
<keyword evidence="2" id="KW-1133">Transmembrane helix</keyword>
<keyword evidence="2" id="KW-0812">Transmembrane</keyword>
<feature type="region of interest" description="Disordered" evidence="1">
    <location>
        <begin position="40"/>
        <end position="83"/>
    </location>
</feature>
<sequence length="538" mass="54352">MRLRHFPVGRVFGPALGPVFGPVFGVGMICAAGIAAAGAPARAPEPPARPAALAATLGPAPSPAAAARPDLPDAALRPPALRPDRAGPFAGLAALRRDPPAFSSRFAARADPVKPRPVAEPGAAPAETSGTLARSAPRMDAAPGAEAAATLSGLRDAPIGSAIGAPLAGAWQAGIEALGARRYADAAERFRALAERRPDLARPRLALARALSMQGDCVGARAAMAAGAANAARLAPRLAAQVEGDVARQCAEGHDWTAALALRFGLPERDVRLPGELPELGFGPARVAMAPAETAWADIGLAMTESVRPSAGLRLDLTGRGALLYAGRSPARALAEAALVAAADNPRGAAHRAGAEAALDLGPEAQAARGRLWARWEPADLRLGWAEVSTGLEASQARAAETAARMELRAAAGHGLGRVAGADYEMQAELGHAVAAAGGGARQAWAGLALRREGRAEMEHGADLALRGELFATLDAAREPGTGWRPAAVRAGARLAGVGPDAGAPSWGGVAAALELAVIRELGATDGAAVELALTQGF</sequence>
<evidence type="ECO:0000256" key="1">
    <source>
        <dbReference type="SAM" id="MobiDB-lite"/>
    </source>
</evidence>
<evidence type="ECO:0000256" key="2">
    <source>
        <dbReference type="SAM" id="Phobius"/>
    </source>
</evidence>
<evidence type="ECO:0008006" key="5">
    <source>
        <dbReference type="Google" id="ProtNLM"/>
    </source>
</evidence>
<dbReference type="STRING" id="356660.SAMN05444336_103127"/>